<feature type="compositionally biased region" description="Basic residues" evidence="3">
    <location>
        <begin position="398"/>
        <end position="415"/>
    </location>
</feature>
<proteinExistence type="predicted"/>
<evidence type="ECO:0000256" key="1">
    <source>
        <dbReference type="ARBA" id="ARBA00022737"/>
    </source>
</evidence>
<sequence length="560" mass="63636">MKTGGNEIHPSLDKFIAKITSEAPVKVNVSNSLRDRQGNEIPVLKVKSLDQKSLEIASALIMERLDPHRDKMTFNIDVPYNDHSYIIGKDGTRIKQLSRMTGCHIHLPDCNKTSSKKSNKLSIAGTDFTAIDKARDQIRKSLPLNIGFKAQIKSGKFVIIDTASSEVQAVKRKYRVDVTFTNVIANTKYPEVTINVKGGRSQLEEIEAATQELYHFVTEEKLCNNPNVIFAITIDVSHSHHQYVKGKNNCNLKVINQRSGALIAFPPSDSGSNQVIIQSKNLLSTVMGWQELMGYLPLLLSFDVNFDINNHFSKLQKLEKEFGVGIRTREKLSGHVYTLLIKTQERHSTYLQEIRQRILNFKHQALNENLNSYNHNQHFSSFHFQNNLHHQPGQQTHHNPKLNHYHHHHHHHHHLSGPNSSLTSSTFLNDHLNGHSNHHQHQQHPQPVANQMLNQSQRYSQQQHNFDQDNIHQNSNINHQCHAGSQLQKNIQKNCIDSLISSSTNAYGLLNFSCYQNFNPNVLQPIIENLNGINLNTKTFSSAIKSSPSKTQSERILSTS</sequence>
<comment type="caution">
    <text evidence="5">The sequence shown here is derived from an EMBL/GenBank/DDBJ whole genome shotgun (WGS) entry which is preliminary data.</text>
</comment>
<dbReference type="InterPro" id="IPR004087">
    <property type="entry name" value="KH_dom"/>
</dbReference>
<organism evidence="5 6">
    <name type="scientific">Sarcoptes scabiei</name>
    <name type="common">Itch mite</name>
    <name type="synonym">Acarus scabiei</name>
    <dbReference type="NCBI Taxonomy" id="52283"/>
    <lineage>
        <taxon>Eukaryota</taxon>
        <taxon>Metazoa</taxon>
        <taxon>Ecdysozoa</taxon>
        <taxon>Arthropoda</taxon>
        <taxon>Chelicerata</taxon>
        <taxon>Arachnida</taxon>
        <taxon>Acari</taxon>
        <taxon>Acariformes</taxon>
        <taxon>Sarcoptiformes</taxon>
        <taxon>Astigmata</taxon>
        <taxon>Psoroptidia</taxon>
        <taxon>Sarcoptoidea</taxon>
        <taxon>Sarcoptidae</taxon>
        <taxon>Sarcoptinae</taxon>
        <taxon>Sarcoptes</taxon>
    </lineage>
</organism>
<dbReference type="SUPFAM" id="SSF54791">
    <property type="entry name" value="Eukaryotic type KH-domain (KH-domain type I)"/>
    <property type="match status" value="2"/>
</dbReference>
<dbReference type="Proteomes" id="UP000616769">
    <property type="component" value="Unassembled WGS sequence"/>
</dbReference>
<gene>
    <name evidence="5" type="ORF">QR98_0020440</name>
</gene>
<keyword evidence="2" id="KW-0694">RNA-binding</keyword>
<feature type="region of interest" description="Disordered" evidence="3">
    <location>
        <begin position="387"/>
        <end position="445"/>
    </location>
</feature>
<keyword evidence="1" id="KW-0677">Repeat</keyword>
<evidence type="ECO:0000259" key="4">
    <source>
        <dbReference type="SMART" id="SM00322"/>
    </source>
</evidence>
<feature type="domain" description="K Homology" evidence="4">
    <location>
        <begin position="70"/>
        <end position="143"/>
    </location>
</feature>
<dbReference type="GO" id="GO:0010468">
    <property type="term" value="P:regulation of gene expression"/>
    <property type="evidence" value="ECO:0007669"/>
    <property type="project" value="UniProtKB-ARBA"/>
</dbReference>
<feature type="compositionally biased region" description="Polar residues" evidence="3">
    <location>
        <begin position="417"/>
        <end position="428"/>
    </location>
</feature>
<dbReference type="PANTHER" id="PTHR10627:SF69">
    <property type="entry name" value="PROTEIN BICAUDAL C"/>
    <property type="match status" value="1"/>
</dbReference>
<dbReference type="VEuPathDB" id="VectorBase:SSCA002649"/>
<accession>A0A131ZY52</accession>
<evidence type="ECO:0000313" key="5">
    <source>
        <dbReference type="EMBL" id="KPM03611.1"/>
    </source>
</evidence>
<reference evidence="5 6" key="1">
    <citation type="journal article" date="2015" name="Parasit. Vectors">
        <title>Draft genome of the scabies mite.</title>
        <authorList>
            <person name="Rider S.D.Jr."/>
            <person name="Morgan M.S."/>
            <person name="Arlian L.G."/>
        </authorList>
    </citation>
    <scope>NUCLEOTIDE SEQUENCE [LARGE SCALE GENOMIC DNA]</scope>
    <source>
        <strain evidence="5">Arlian Lab</strain>
    </source>
</reference>
<dbReference type="InterPro" id="IPR036612">
    <property type="entry name" value="KH_dom_type_1_sf"/>
</dbReference>
<dbReference type="AlphaFoldDB" id="A0A131ZY52"/>
<evidence type="ECO:0000256" key="3">
    <source>
        <dbReference type="SAM" id="MobiDB-lite"/>
    </source>
</evidence>
<name>A0A131ZY52_SARSC</name>
<evidence type="ECO:0000256" key="2">
    <source>
        <dbReference type="PROSITE-ProRule" id="PRU00117"/>
    </source>
</evidence>
<dbReference type="InterPro" id="IPR004088">
    <property type="entry name" value="KH_dom_type_1"/>
</dbReference>
<feature type="domain" description="K Homology" evidence="4">
    <location>
        <begin position="228"/>
        <end position="297"/>
    </location>
</feature>
<dbReference type="SMART" id="SM00322">
    <property type="entry name" value="KH"/>
    <property type="match status" value="2"/>
</dbReference>
<dbReference type="EMBL" id="JXLN01005493">
    <property type="protein sequence ID" value="KPM03611.1"/>
    <property type="molecule type" value="Genomic_DNA"/>
</dbReference>
<dbReference type="PANTHER" id="PTHR10627">
    <property type="entry name" value="SCP160"/>
    <property type="match status" value="1"/>
</dbReference>
<dbReference type="OrthoDB" id="271862at2759"/>
<evidence type="ECO:0000313" key="6">
    <source>
        <dbReference type="Proteomes" id="UP000616769"/>
    </source>
</evidence>
<protein>
    <submittedName>
        <fullName evidence="5">Bicaudal C-like protein</fullName>
    </submittedName>
</protein>
<dbReference type="GO" id="GO:0003723">
    <property type="term" value="F:RNA binding"/>
    <property type="evidence" value="ECO:0007669"/>
    <property type="project" value="UniProtKB-UniRule"/>
</dbReference>
<feature type="compositionally biased region" description="Polar residues" evidence="3">
    <location>
        <begin position="387"/>
        <end position="397"/>
    </location>
</feature>
<dbReference type="PROSITE" id="PS50084">
    <property type="entry name" value="KH_TYPE_1"/>
    <property type="match status" value="1"/>
</dbReference>
<dbReference type="GO" id="GO:0005737">
    <property type="term" value="C:cytoplasm"/>
    <property type="evidence" value="ECO:0007669"/>
    <property type="project" value="TreeGrafter"/>
</dbReference>
<dbReference type="Pfam" id="PF00013">
    <property type="entry name" value="KH_1"/>
    <property type="match status" value="2"/>
</dbReference>
<dbReference type="Gene3D" id="3.30.1370.10">
    <property type="entry name" value="K Homology domain, type 1"/>
    <property type="match status" value="2"/>
</dbReference>